<reference evidence="2 3" key="1">
    <citation type="journal article" date="2011" name="J. Bacteriol.">
        <title>Genome sequence of the 1,4-dioxane-degrading Pseudonocardia dioxanivorans strain CB1190.</title>
        <authorList>
            <person name="Sales C.M."/>
            <person name="Mahendra S."/>
            <person name="Grostern A."/>
            <person name="Parales R.E."/>
            <person name="Goodwin L.A."/>
            <person name="Woyke T."/>
            <person name="Nolan M."/>
            <person name="Lapidus A."/>
            <person name="Chertkov O."/>
            <person name="Ovchinnikova G."/>
            <person name="Sczyrba A."/>
            <person name="Alvarez-Cohen L."/>
        </authorList>
    </citation>
    <scope>NUCLEOTIDE SEQUENCE [LARGE SCALE GENOMIC DNA]</scope>
    <source>
        <strain evidence="3">ATCC 55486 / DSM 44775 / JCM 13855 / CB1190</strain>
    </source>
</reference>
<gene>
    <name evidence="2" type="ordered locus">Psed_6364</name>
</gene>
<evidence type="ECO:0000313" key="2">
    <source>
        <dbReference type="EMBL" id="AEA28460.1"/>
    </source>
</evidence>
<protein>
    <submittedName>
        <fullName evidence="2">Uncharacterized protein</fullName>
    </submittedName>
</protein>
<dbReference type="AlphaFoldDB" id="F4CS16"/>
<feature type="region of interest" description="Disordered" evidence="1">
    <location>
        <begin position="1"/>
        <end position="52"/>
    </location>
</feature>
<evidence type="ECO:0000313" key="3">
    <source>
        <dbReference type="Proteomes" id="UP000007809"/>
    </source>
</evidence>
<dbReference type="Proteomes" id="UP000007809">
    <property type="component" value="Chromosome"/>
</dbReference>
<dbReference type="eggNOG" id="ENOG502ZE88">
    <property type="taxonomic scope" value="Bacteria"/>
</dbReference>
<keyword evidence="3" id="KW-1185">Reference proteome</keyword>
<dbReference type="HOGENOM" id="CLU_2181728_0_0_11"/>
<proteinExistence type="predicted"/>
<dbReference type="EMBL" id="CP002593">
    <property type="protein sequence ID" value="AEA28460.1"/>
    <property type="molecule type" value="Genomic_DNA"/>
</dbReference>
<sequence length="109" mass="11548">MIAVTDRPASAPQDEPEDAAASGTGAVPEPPRDPVPAEGDPDRPDGPAEPPAVAVGVETVIVQDRGRWAVEIVVVFSDGVVRRRIDTYPTRARAEISASLIRRAADRDL</sequence>
<dbReference type="STRING" id="675635.Psed_6364"/>
<dbReference type="KEGG" id="pdx:Psed_6364"/>
<evidence type="ECO:0000256" key="1">
    <source>
        <dbReference type="SAM" id="MobiDB-lite"/>
    </source>
</evidence>
<organism evidence="2 3">
    <name type="scientific">Pseudonocardia dioxanivorans (strain ATCC 55486 / DSM 44775 / JCM 13855 / CB1190)</name>
    <dbReference type="NCBI Taxonomy" id="675635"/>
    <lineage>
        <taxon>Bacteria</taxon>
        <taxon>Bacillati</taxon>
        <taxon>Actinomycetota</taxon>
        <taxon>Actinomycetes</taxon>
        <taxon>Pseudonocardiales</taxon>
        <taxon>Pseudonocardiaceae</taxon>
        <taxon>Pseudonocardia</taxon>
    </lineage>
</organism>
<name>F4CS16_PSEUX</name>
<accession>F4CS16</accession>